<name>A0A1G9UKK3_ALLAB</name>
<dbReference type="Proteomes" id="UP000183376">
    <property type="component" value="Chromosome I"/>
</dbReference>
<dbReference type="eggNOG" id="COG1444">
    <property type="taxonomic scope" value="Bacteria"/>
</dbReference>
<dbReference type="GO" id="GO:0016747">
    <property type="term" value="F:acyltransferase activity, transferring groups other than amino-acyl groups"/>
    <property type="evidence" value="ECO:0007669"/>
    <property type="project" value="InterPro"/>
</dbReference>
<dbReference type="RefSeq" id="WP_030430654.1">
    <property type="nucleotide sequence ID" value="NZ_JOEF01000014.1"/>
</dbReference>
<gene>
    <name evidence="2" type="ORF">SAMN04489726_2464</name>
</gene>
<sequence length="132" mass="14860">MISYEWRGKFENAEVNELHAEGFGGRVREVDWWGQVNGHSLGWVCARRGKQLVGFVNVAWDGGVHAFVLDTSAAKKVRRQGVGTKLVAVATEHARNAGCEWLHVDFEEHLREFYFDSCGFRSTPAGLIRLGR</sequence>
<dbReference type="PROSITE" id="PS51186">
    <property type="entry name" value="GNAT"/>
    <property type="match status" value="1"/>
</dbReference>
<dbReference type="Pfam" id="PF00583">
    <property type="entry name" value="Acetyltransf_1"/>
    <property type="match status" value="1"/>
</dbReference>
<organism evidence="2 3">
    <name type="scientific">Allokutzneria albata</name>
    <name type="common">Kibdelosporangium albatum</name>
    <dbReference type="NCBI Taxonomy" id="211114"/>
    <lineage>
        <taxon>Bacteria</taxon>
        <taxon>Bacillati</taxon>
        <taxon>Actinomycetota</taxon>
        <taxon>Actinomycetes</taxon>
        <taxon>Pseudonocardiales</taxon>
        <taxon>Pseudonocardiaceae</taxon>
        <taxon>Allokutzneria</taxon>
    </lineage>
</organism>
<dbReference type="EMBL" id="LT629701">
    <property type="protein sequence ID" value="SDM60354.1"/>
    <property type="molecule type" value="Genomic_DNA"/>
</dbReference>
<reference evidence="2 3" key="1">
    <citation type="submission" date="2016-10" db="EMBL/GenBank/DDBJ databases">
        <authorList>
            <person name="de Groot N.N."/>
        </authorList>
    </citation>
    <scope>NUCLEOTIDE SEQUENCE [LARGE SCALE GENOMIC DNA]</scope>
    <source>
        <strain evidence="2 3">DSM 44149</strain>
    </source>
</reference>
<dbReference type="CDD" id="cd04301">
    <property type="entry name" value="NAT_SF"/>
    <property type="match status" value="1"/>
</dbReference>
<evidence type="ECO:0000259" key="1">
    <source>
        <dbReference type="PROSITE" id="PS51186"/>
    </source>
</evidence>
<dbReference type="Gene3D" id="3.40.630.30">
    <property type="match status" value="1"/>
</dbReference>
<dbReference type="OrthoDB" id="4549080at2"/>
<protein>
    <submittedName>
        <fullName evidence="2">Acetyltransferase (GNAT) family protein</fullName>
    </submittedName>
</protein>
<proteinExistence type="predicted"/>
<feature type="domain" description="N-acetyltransferase" evidence="1">
    <location>
        <begin position="1"/>
        <end position="132"/>
    </location>
</feature>
<dbReference type="InterPro" id="IPR016181">
    <property type="entry name" value="Acyl_CoA_acyltransferase"/>
</dbReference>
<evidence type="ECO:0000313" key="2">
    <source>
        <dbReference type="EMBL" id="SDM60354.1"/>
    </source>
</evidence>
<accession>A0A1G9UKK3</accession>
<dbReference type="InterPro" id="IPR000182">
    <property type="entry name" value="GNAT_dom"/>
</dbReference>
<dbReference type="AlphaFoldDB" id="A0A1G9UKK3"/>
<keyword evidence="2" id="KW-0808">Transferase</keyword>
<evidence type="ECO:0000313" key="3">
    <source>
        <dbReference type="Proteomes" id="UP000183376"/>
    </source>
</evidence>
<keyword evidence="3" id="KW-1185">Reference proteome</keyword>
<dbReference type="SUPFAM" id="SSF55729">
    <property type="entry name" value="Acyl-CoA N-acyltransferases (Nat)"/>
    <property type="match status" value="1"/>
</dbReference>
<dbReference type="STRING" id="211114.SAMN04489726_2464"/>